<comment type="caution">
    <text evidence="2">The sequence shown here is derived from an EMBL/GenBank/DDBJ whole genome shotgun (WGS) entry which is preliminary data.</text>
</comment>
<protein>
    <submittedName>
        <fullName evidence="2">Membrane protein</fullName>
    </submittedName>
</protein>
<proteinExistence type="predicted"/>
<keyword evidence="1" id="KW-0812">Transmembrane</keyword>
<dbReference type="RefSeq" id="WP_099141995.1">
    <property type="nucleotide sequence ID" value="NZ_CAWNOR010000024.1"/>
</dbReference>
<gene>
    <name evidence="2" type="ORF">Xkoz_01980</name>
</gene>
<keyword evidence="3" id="KW-1185">Reference proteome</keyword>
<keyword evidence="1" id="KW-1133">Transmembrane helix</keyword>
<dbReference type="AlphaFoldDB" id="A0A2D0LD24"/>
<dbReference type="Pfam" id="PF06836">
    <property type="entry name" value="DUF1240"/>
    <property type="match status" value="1"/>
</dbReference>
<dbReference type="InterPro" id="IPR010665">
    <property type="entry name" value="DUF1240"/>
</dbReference>
<sequence>MDNKNKFIIIIGSFSLILAMAFGLIFIFDDIVSIVKMRNQIIFSWKSIAILFVSPLFFYMFSCAFYYSVTSKTMKLNNELVKILTIIFFVFLVLSFPMSWYLDSKLRAAGYTVCERLSVGAPNKYVKHPKLCR</sequence>
<organism evidence="2 3">
    <name type="scientific">Xenorhabdus kozodoii</name>
    <dbReference type="NCBI Taxonomy" id="351676"/>
    <lineage>
        <taxon>Bacteria</taxon>
        <taxon>Pseudomonadati</taxon>
        <taxon>Pseudomonadota</taxon>
        <taxon>Gammaproteobacteria</taxon>
        <taxon>Enterobacterales</taxon>
        <taxon>Morganellaceae</taxon>
        <taxon>Xenorhabdus</taxon>
    </lineage>
</organism>
<feature type="transmembrane region" description="Helical" evidence="1">
    <location>
        <begin position="7"/>
        <end position="28"/>
    </location>
</feature>
<keyword evidence="1" id="KW-0472">Membrane</keyword>
<feature type="transmembrane region" description="Helical" evidence="1">
    <location>
        <begin position="80"/>
        <end position="102"/>
    </location>
</feature>
<dbReference type="Proteomes" id="UP000221101">
    <property type="component" value="Unassembled WGS sequence"/>
</dbReference>
<dbReference type="OrthoDB" id="6445406at2"/>
<evidence type="ECO:0000313" key="3">
    <source>
        <dbReference type="Proteomes" id="UP000221101"/>
    </source>
</evidence>
<name>A0A2D0LD24_9GAMM</name>
<evidence type="ECO:0000256" key="1">
    <source>
        <dbReference type="SAM" id="Phobius"/>
    </source>
</evidence>
<evidence type="ECO:0000313" key="2">
    <source>
        <dbReference type="EMBL" id="PHM73327.1"/>
    </source>
</evidence>
<dbReference type="EMBL" id="NJCX01000012">
    <property type="protein sequence ID" value="PHM73327.1"/>
    <property type="molecule type" value="Genomic_DNA"/>
</dbReference>
<accession>A0A2D0LD24</accession>
<feature type="transmembrane region" description="Helical" evidence="1">
    <location>
        <begin position="48"/>
        <end position="68"/>
    </location>
</feature>
<reference evidence="2 3" key="1">
    <citation type="journal article" date="2017" name="Nat. Microbiol.">
        <title>Natural product diversity associated with the nematode symbionts Photorhabdus and Xenorhabdus.</title>
        <authorList>
            <person name="Tobias N.J."/>
            <person name="Wolff H."/>
            <person name="Djahanschiri B."/>
            <person name="Grundmann F."/>
            <person name="Kronenwerth M."/>
            <person name="Shi Y.M."/>
            <person name="Simonyi S."/>
            <person name="Grun P."/>
            <person name="Shapiro-Ilan D."/>
            <person name="Pidot S.J."/>
            <person name="Stinear T.P."/>
            <person name="Ebersberger I."/>
            <person name="Bode H.B."/>
        </authorList>
    </citation>
    <scope>NUCLEOTIDE SEQUENCE [LARGE SCALE GENOMIC DNA]</scope>
    <source>
        <strain evidence="2 3">DSM 17907</strain>
    </source>
</reference>